<feature type="transmembrane region" description="Helical" evidence="1">
    <location>
        <begin position="218"/>
        <end position="240"/>
    </location>
</feature>
<dbReference type="GO" id="GO:0016301">
    <property type="term" value="F:kinase activity"/>
    <property type="evidence" value="ECO:0007669"/>
    <property type="project" value="UniProtKB-KW"/>
</dbReference>
<protein>
    <submittedName>
        <fullName evidence="4">Histidine kinase</fullName>
    </submittedName>
</protein>
<dbReference type="RefSeq" id="WP_203001748.1">
    <property type="nucleotide sequence ID" value="NZ_JADWYU010000219.1"/>
</dbReference>
<name>A0A937RJG9_9ACTN</name>
<accession>A0A937RJG9</accession>
<dbReference type="PANTHER" id="PTHR35152:SF1">
    <property type="entry name" value="DOMAIN SIGNALLING PROTEIN, PUTATIVE (AFU_ORTHOLOGUE AFUA_5G11310)-RELATED"/>
    <property type="match status" value="1"/>
</dbReference>
<dbReference type="GO" id="GO:0016020">
    <property type="term" value="C:membrane"/>
    <property type="evidence" value="ECO:0007669"/>
    <property type="project" value="UniProtKB-UniRule"/>
</dbReference>
<dbReference type="InterPro" id="IPR005330">
    <property type="entry name" value="MHYT_dom"/>
</dbReference>
<dbReference type="EMBL" id="JAEACQ010000155">
    <property type="protein sequence ID" value="MBL7627086.1"/>
    <property type="molecule type" value="Genomic_DNA"/>
</dbReference>
<evidence type="ECO:0000313" key="5">
    <source>
        <dbReference type="Proteomes" id="UP000604475"/>
    </source>
</evidence>
<dbReference type="AlphaFoldDB" id="A0A937RJG9"/>
<keyword evidence="5" id="KW-1185">Reference proteome</keyword>
<organism evidence="4 5">
    <name type="scientific">Frankia nepalensis</name>
    <dbReference type="NCBI Taxonomy" id="1836974"/>
    <lineage>
        <taxon>Bacteria</taxon>
        <taxon>Bacillati</taxon>
        <taxon>Actinomycetota</taxon>
        <taxon>Actinomycetes</taxon>
        <taxon>Frankiales</taxon>
        <taxon>Frankiaceae</taxon>
        <taxon>Frankia</taxon>
    </lineage>
</organism>
<feature type="region of interest" description="Disordered" evidence="2">
    <location>
        <begin position="252"/>
        <end position="289"/>
    </location>
</feature>
<feature type="domain" description="MHYT" evidence="3">
    <location>
        <begin position="14"/>
        <end position="204"/>
    </location>
</feature>
<feature type="transmembrane region" description="Helical" evidence="1">
    <location>
        <begin position="116"/>
        <end position="138"/>
    </location>
</feature>
<comment type="caution">
    <text evidence="4">The sequence shown here is derived from an EMBL/GenBank/DDBJ whole genome shotgun (WGS) entry which is preliminary data.</text>
</comment>
<keyword evidence="4" id="KW-0808">Transferase</keyword>
<keyword evidence="1" id="KW-0812">Transmembrane</keyword>
<feature type="transmembrane region" description="Helical" evidence="1">
    <location>
        <begin position="16"/>
        <end position="38"/>
    </location>
</feature>
<reference evidence="4" key="1">
    <citation type="submission" date="2020-12" db="EMBL/GenBank/DDBJ databases">
        <title>Genomic characterization of non-nitrogen-fixing Frankia strains.</title>
        <authorList>
            <person name="Carlos-Shanley C."/>
            <person name="Guerra T."/>
            <person name="Hahn D."/>
        </authorList>
    </citation>
    <scope>NUCLEOTIDE SEQUENCE</scope>
    <source>
        <strain evidence="4">CN6</strain>
    </source>
</reference>
<sequence length="289" mass="29599">MVITAEMAHEHAHHDVLFVALSLGLALVGSFAALVSAIRIPRASGGSRRLWVAASAVSLGGGAIWAMHFMGMLGYHVADRKIAYDLPLTAFSLLLAIGVSAVGMKIVGNDPGSRPRLVFSGALAGLGVGAMHYTGMAAMRVGSTVRYDPLLVGASIAIAVVAATAAFWILFRVRTGAHVVVASVVMAAAVCGMHYTGMAATTVPVTENVSPVSGADPIALTFFVCVLAFSVLALIIFAAFGGLADSGGAFAPSARPDADQRPDTPKAGSVFTSANTNSHRAARRSSPIL</sequence>
<dbReference type="PANTHER" id="PTHR35152">
    <property type="entry name" value="DOMAIN SIGNALLING PROTEIN, PUTATIVE (AFU_ORTHOLOGUE AFUA_5G11310)-RELATED"/>
    <property type="match status" value="1"/>
</dbReference>
<dbReference type="PROSITE" id="PS50924">
    <property type="entry name" value="MHYT"/>
    <property type="match status" value="1"/>
</dbReference>
<evidence type="ECO:0000259" key="3">
    <source>
        <dbReference type="PROSITE" id="PS50924"/>
    </source>
</evidence>
<feature type="transmembrane region" description="Helical" evidence="1">
    <location>
        <begin position="50"/>
        <end position="70"/>
    </location>
</feature>
<evidence type="ECO:0000313" key="4">
    <source>
        <dbReference type="EMBL" id="MBL7627086.1"/>
    </source>
</evidence>
<feature type="transmembrane region" description="Helical" evidence="1">
    <location>
        <begin position="150"/>
        <end position="171"/>
    </location>
</feature>
<feature type="transmembrane region" description="Helical" evidence="1">
    <location>
        <begin position="178"/>
        <end position="198"/>
    </location>
</feature>
<feature type="transmembrane region" description="Helical" evidence="1">
    <location>
        <begin position="82"/>
        <end position="104"/>
    </location>
</feature>
<keyword evidence="1" id="KW-0472">Membrane</keyword>
<feature type="compositionally biased region" description="Polar residues" evidence="2">
    <location>
        <begin position="270"/>
        <end position="279"/>
    </location>
</feature>
<dbReference type="Pfam" id="PF03707">
    <property type="entry name" value="MHYT"/>
    <property type="match status" value="3"/>
</dbReference>
<gene>
    <name evidence="4" type="ORF">I7412_07885</name>
</gene>
<keyword evidence="4" id="KW-0418">Kinase</keyword>
<proteinExistence type="predicted"/>
<keyword evidence="1" id="KW-1133">Transmembrane helix</keyword>
<dbReference type="Proteomes" id="UP000604475">
    <property type="component" value="Unassembled WGS sequence"/>
</dbReference>
<evidence type="ECO:0000256" key="1">
    <source>
        <dbReference type="PROSITE-ProRule" id="PRU00244"/>
    </source>
</evidence>
<evidence type="ECO:0000256" key="2">
    <source>
        <dbReference type="SAM" id="MobiDB-lite"/>
    </source>
</evidence>